<protein>
    <submittedName>
        <fullName evidence="1">Uncharacterized protein</fullName>
    </submittedName>
</protein>
<evidence type="ECO:0000313" key="2">
    <source>
        <dbReference type="Proteomes" id="UP000308600"/>
    </source>
</evidence>
<dbReference type="EMBL" id="ML208273">
    <property type="protein sequence ID" value="TFK73715.1"/>
    <property type="molecule type" value="Genomic_DNA"/>
</dbReference>
<reference evidence="1 2" key="1">
    <citation type="journal article" date="2019" name="Nat. Ecol. Evol.">
        <title>Megaphylogeny resolves global patterns of mushroom evolution.</title>
        <authorList>
            <person name="Varga T."/>
            <person name="Krizsan K."/>
            <person name="Foldi C."/>
            <person name="Dima B."/>
            <person name="Sanchez-Garcia M."/>
            <person name="Sanchez-Ramirez S."/>
            <person name="Szollosi G.J."/>
            <person name="Szarkandi J.G."/>
            <person name="Papp V."/>
            <person name="Albert L."/>
            <person name="Andreopoulos W."/>
            <person name="Angelini C."/>
            <person name="Antonin V."/>
            <person name="Barry K.W."/>
            <person name="Bougher N.L."/>
            <person name="Buchanan P."/>
            <person name="Buyck B."/>
            <person name="Bense V."/>
            <person name="Catcheside P."/>
            <person name="Chovatia M."/>
            <person name="Cooper J."/>
            <person name="Damon W."/>
            <person name="Desjardin D."/>
            <person name="Finy P."/>
            <person name="Geml J."/>
            <person name="Haridas S."/>
            <person name="Hughes K."/>
            <person name="Justo A."/>
            <person name="Karasinski D."/>
            <person name="Kautmanova I."/>
            <person name="Kiss B."/>
            <person name="Kocsube S."/>
            <person name="Kotiranta H."/>
            <person name="LaButti K.M."/>
            <person name="Lechner B.E."/>
            <person name="Liimatainen K."/>
            <person name="Lipzen A."/>
            <person name="Lukacs Z."/>
            <person name="Mihaltcheva S."/>
            <person name="Morgado L.N."/>
            <person name="Niskanen T."/>
            <person name="Noordeloos M.E."/>
            <person name="Ohm R.A."/>
            <person name="Ortiz-Santana B."/>
            <person name="Ovrebo C."/>
            <person name="Racz N."/>
            <person name="Riley R."/>
            <person name="Savchenko A."/>
            <person name="Shiryaev A."/>
            <person name="Soop K."/>
            <person name="Spirin V."/>
            <person name="Szebenyi C."/>
            <person name="Tomsovsky M."/>
            <person name="Tulloss R.E."/>
            <person name="Uehling J."/>
            <person name="Grigoriev I.V."/>
            <person name="Vagvolgyi C."/>
            <person name="Papp T."/>
            <person name="Martin F.M."/>
            <person name="Miettinen O."/>
            <person name="Hibbett D.S."/>
            <person name="Nagy L.G."/>
        </authorList>
    </citation>
    <scope>NUCLEOTIDE SEQUENCE [LARGE SCALE GENOMIC DNA]</scope>
    <source>
        <strain evidence="1 2">NL-1719</strain>
    </source>
</reference>
<accession>A0ACD3B7C8</accession>
<organism evidence="1 2">
    <name type="scientific">Pluteus cervinus</name>
    <dbReference type="NCBI Taxonomy" id="181527"/>
    <lineage>
        <taxon>Eukaryota</taxon>
        <taxon>Fungi</taxon>
        <taxon>Dikarya</taxon>
        <taxon>Basidiomycota</taxon>
        <taxon>Agaricomycotina</taxon>
        <taxon>Agaricomycetes</taxon>
        <taxon>Agaricomycetidae</taxon>
        <taxon>Agaricales</taxon>
        <taxon>Pluteineae</taxon>
        <taxon>Pluteaceae</taxon>
        <taxon>Pluteus</taxon>
    </lineage>
</organism>
<name>A0ACD3B7C8_9AGAR</name>
<dbReference type="Proteomes" id="UP000308600">
    <property type="component" value="Unassembled WGS sequence"/>
</dbReference>
<sequence>MYNLATPYPDIRDMRPGLTSFAAQVTLRKLTTEAEAAVDSKSGLHMALTKKTLEINTVEWADIGSQTPERVQQVLKTNQPLTWSLLMCLAARPPRTRDGVKVERIKRAPEIVVTGVLSTLNFSRTSHANLLPLATGLLFMGSGVSWDVFRHTSRFGITPAYASVLRALTALSDNQAMLTRSHGRDVNTIGRLGTDNIQNYLLQRDPGIGRENQLNIGLAATYYEVEGVDASVFDLDSKREHLRQAKRKNLTVDELFNLIDARHLETVGSLQWLSALISHIPELEQMKPLIATRYKTDAAKHRLPAVPTKVHPLATSSHSESTLPELKAALADFLEQSGQSKDLPKPRLFPIGGDGLTFEKLVQLKEMLQFHDTPFDSFEFVEPLLEWWHTMWTDLSRIFETYWGNIVQPTNPASLGHSAKKIGRKQPANLKKVDFYPNSQLAYLILDARLLDCWRLHFKQDNLEGLRTHFRTIAQAGKIPTFDELEKLARGLFRTYTTVRARHQVMKGTLSTNSVLPVGQLYPRPFPTEAMQVEHFKGDEVLAQSMAAMTGLIWSREIALATADGDPGRIWEVMKMKVFTFAGSAHTNYTNYLLEMITRLEFESSPDLRNALLHLTLINLTGKPGHFAAGDFVQEYFNRLLEAVVQHKGVKYGDKFIRDTWSRNLHHMAQLKSHWLDGSKTEAETRILVQLYADEKLHSFRSGRKLEDGEPFVDDFEKGIQKLQDGKLQKWTRQTTYYRDLRMKAQQMASGQGSSSSILEPDVTEHDQEEAEAERQRDLGNVVELDDANEPTTESFGLVKSVDGELIFCDMDVEGDASEILREGWELEDEGDFEDIG</sequence>
<evidence type="ECO:0000313" key="1">
    <source>
        <dbReference type="EMBL" id="TFK73715.1"/>
    </source>
</evidence>
<keyword evidence="2" id="KW-1185">Reference proteome</keyword>
<proteinExistence type="predicted"/>
<gene>
    <name evidence="1" type="ORF">BDN72DRAFT_868943</name>
</gene>